<dbReference type="EMBL" id="CM000882">
    <property type="protein sequence ID" value="KQJ98882.1"/>
    <property type="molecule type" value="Genomic_DNA"/>
</dbReference>
<evidence type="ECO:0000256" key="6">
    <source>
        <dbReference type="ARBA" id="ARBA00022741"/>
    </source>
</evidence>
<feature type="region of interest" description="Disordered" evidence="14">
    <location>
        <begin position="670"/>
        <end position="731"/>
    </location>
</feature>
<evidence type="ECO:0000313" key="19">
    <source>
        <dbReference type="EnsemblPlants" id="KQJ98882"/>
    </source>
</evidence>
<dbReference type="GeneID" id="104583729"/>
<evidence type="ECO:0000256" key="14">
    <source>
        <dbReference type="SAM" id="MobiDB-lite"/>
    </source>
</evidence>
<evidence type="ECO:0000256" key="5">
    <source>
        <dbReference type="ARBA" id="ARBA00022729"/>
    </source>
</evidence>
<keyword evidence="7" id="KW-0418">Kinase</keyword>
<evidence type="ECO:0000259" key="17">
    <source>
        <dbReference type="PROSITE" id="PS50011"/>
    </source>
</evidence>
<gene>
    <name evidence="19" type="primary">LOC104583729</name>
    <name evidence="18" type="ORF">BRADI_3g39710v3</name>
</gene>
<protein>
    <recommendedName>
        <fullName evidence="17">Protein kinase domain-containing protein</fullName>
    </recommendedName>
</protein>
<evidence type="ECO:0000256" key="2">
    <source>
        <dbReference type="ARBA" id="ARBA00022527"/>
    </source>
</evidence>
<keyword evidence="4 15" id="KW-0812">Transmembrane</keyword>
<feature type="transmembrane region" description="Helical" evidence="15">
    <location>
        <begin position="324"/>
        <end position="351"/>
    </location>
</feature>
<dbReference type="SUPFAM" id="SSF56112">
    <property type="entry name" value="Protein kinase-like (PK-like)"/>
    <property type="match status" value="1"/>
</dbReference>
<evidence type="ECO:0000256" key="1">
    <source>
        <dbReference type="ARBA" id="ARBA00004479"/>
    </source>
</evidence>
<dbReference type="STRING" id="15368.A0A0Q3HZ94"/>
<dbReference type="PANTHER" id="PTHR27005">
    <property type="entry name" value="WALL-ASSOCIATED RECEPTOR KINASE-LIKE 21"/>
    <property type="match status" value="1"/>
</dbReference>
<dbReference type="Gene3D" id="1.10.510.10">
    <property type="entry name" value="Transferase(Phosphotransferase) domain 1"/>
    <property type="match status" value="1"/>
</dbReference>
<keyword evidence="2" id="KW-0723">Serine/threonine-protein kinase</keyword>
<keyword evidence="10 15" id="KW-0472">Membrane</keyword>
<feature type="binding site" evidence="13">
    <location>
        <position position="436"/>
    </location>
    <ligand>
        <name>ATP</name>
        <dbReference type="ChEBI" id="CHEBI:30616"/>
    </ligand>
</feature>
<feature type="domain" description="Protein kinase" evidence="17">
    <location>
        <begin position="401"/>
        <end position="671"/>
    </location>
</feature>
<keyword evidence="8 13" id="KW-0067">ATP-binding</keyword>
<dbReference type="PANTHER" id="PTHR27005:SF214">
    <property type="entry name" value="OS08G0501600 PROTEIN"/>
    <property type="match status" value="1"/>
</dbReference>
<evidence type="ECO:0000256" key="8">
    <source>
        <dbReference type="ARBA" id="ARBA00022840"/>
    </source>
</evidence>
<keyword evidence="11" id="KW-1015">Disulfide bond</keyword>
<dbReference type="InterPro" id="IPR008271">
    <property type="entry name" value="Ser/Thr_kinase_AS"/>
</dbReference>
<keyword evidence="9 15" id="KW-1133">Transmembrane helix</keyword>
<dbReference type="FunFam" id="3.30.200.20:FF:000043">
    <property type="entry name" value="Wall-associated receptor kinase 2"/>
    <property type="match status" value="1"/>
</dbReference>
<dbReference type="Gene3D" id="3.30.200.20">
    <property type="entry name" value="Phosphorylase Kinase, domain 1"/>
    <property type="match status" value="1"/>
</dbReference>
<keyword evidence="6 13" id="KW-0547">Nucleotide-binding</keyword>
<dbReference type="InterPro" id="IPR000719">
    <property type="entry name" value="Prot_kinase_dom"/>
</dbReference>
<evidence type="ECO:0000256" key="7">
    <source>
        <dbReference type="ARBA" id="ARBA00022777"/>
    </source>
</evidence>
<evidence type="ECO:0000256" key="4">
    <source>
        <dbReference type="ARBA" id="ARBA00022692"/>
    </source>
</evidence>
<dbReference type="InterPro" id="IPR025287">
    <property type="entry name" value="WAK_GUB"/>
</dbReference>
<reference evidence="18" key="2">
    <citation type="submission" date="2017-06" db="EMBL/GenBank/DDBJ databases">
        <title>WGS assembly of Brachypodium distachyon.</title>
        <authorList>
            <consortium name="The International Brachypodium Initiative"/>
            <person name="Lucas S."/>
            <person name="Harmon-Smith M."/>
            <person name="Lail K."/>
            <person name="Tice H."/>
            <person name="Grimwood J."/>
            <person name="Bruce D."/>
            <person name="Barry K."/>
            <person name="Shu S."/>
            <person name="Lindquist E."/>
            <person name="Wang M."/>
            <person name="Pitluck S."/>
            <person name="Vogel J.P."/>
            <person name="Garvin D.F."/>
            <person name="Mockler T.C."/>
            <person name="Schmutz J."/>
            <person name="Rokhsar D."/>
            <person name="Bevan M.W."/>
        </authorList>
    </citation>
    <scope>NUCLEOTIDE SEQUENCE</scope>
    <source>
        <strain evidence="18">Bd21</strain>
    </source>
</reference>
<dbReference type="RefSeq" id="XP_024316413.1">
    <property type="nucleotide sequence ID" value="XM_024460645.1"/>
</dbReference>
<evidence type="ECO:0000256" key="9">
    <source>
        <dbReference type="ARBA" id="ARBA00022989"/>
    </source>
</evidence>
<comment type="subcellular location">
    <subcellularLocation>
        <location evidence="1">Membrane</location>
        <topology evidence="1">Single-pass type I membrane protein</topology>
    </subcellularLocation>
</comment>
<evidence type="ECO:0000256" key="11">
    <source>
        <dbReference type="ARBA" id="ARBA00023157"/>
    </source>
</evidence>
<dbReference type="GO" id="GO:0004674">
    <property type="term" value="F:protein serine/threonine kinase activity"/>
    <property type="evidence" value="ECO:0007669"/>
    <property type="project" value="UniProtKB-KW"/>
</dbReference>
<name>A0A0Q3HZ94_BRADI</name>
<dbReference type="Gramene" id="KQJ98882">
    <property type="protein sequence ID" value="KQJ98882"/>
    <property type="gene ID" value="BRADI_3g39710v3"/>
</dbReference>
<sequence>MRMPTLVAVAAVLLLSGRIAVAAAASSTNIALPGCQSICGDVEIPYPFGTTPGCYRPGFMVTCNETRHPPKLFLENGIGPSPGPEVVEISLANSTVRVGSWVSHFITGNTSDVQLAIARDSPFVLSAKANSLVIVGCGFRVLLDIVDGWTYASCASFCPINNSTGQPFLPDVVCNGIGCCQPSILAGLESFRIKLSPLDGPGRCPIAPALAPVPAFNASVHMVEQEWWSDGSHVYGLQQYFMDLLSYPDIDMSPFFVPAIAAWVLGRFPCEEAAQRPDFGCRSKNSVCLNSTNGVSGYVCECSDGYQGNPYMPNGCQGGQNRRLAAGIIFSIGVGSGITLLLLVLAVVFATKKAKDQKAKRMKAYFFKQNRGLLLQQLVDKDIAERMIFSLEELEKATNKFDGARILGGGGHGTVYKGILSDQHVVAIKKSKTVIKREIDEFINEVAILSQINHRNVVKLFGCCLETEVPLLVYEFIPNGTLYAHLHTDGPQSLSWKDRLRVASEVASSLAYLHSDAVTSIIHRDIKTSNILLDDRLTAKVSDFGASRGIAIDHSGVTTAIQGTYGYLDPEYYYTGRLTEKSDVYSFGVMLVELLTRKKPSVYIPSEGVSLVAHFILLLNQDRLTEILDAQVSEEAGDSVNEVAQLAATCLRMKGEDRLTMRHVETKLQGLRSAENTIQADPESEQNPVRPRHTGFQRSSNKAADPGHEGNSNSRRYSMEEAMLFSASLQR</sequence>
<dbReference type="RefSeq" id="XP_010236746.1">
    <property type="nucleotide sequence ID" value="XM_010238444.3"/>
</dbReference>
<dbReference type="KEGG" id="bdi:104583729"/>
<keyword evidence="5 16" id="KW-0732">Signal</keyword>
<keyword evidence="20" id="KW-1185">Reference proteome</keyword>
<evidence type="ECO:0000256" key="16">
    <source>
        <dbReference type="SAM" id="SignalP"/>
    </source>
</evidence>
<dbReference type="InterPro" id="IPR011009">
    <property type="entry name" value="Kinase-like_dom_sf"/>
</dbReference>
<dbReference type="GO" id="GO:0005886">
    <property type="term" value="C:plasma membrane"/>
    <property type="evidence" value="ECO:0000318"/>
    <property type="project" value="GO_Central"/>
</dbReference>
<feature type="signal peptide" evidence="16">
    <location>
        <begin position="1"/>
        <end position="24"/>
    </location>
</feature>
<evidence type="ECO:0000256" key="13">
    <source>
        <dbReference type="PROSITE-ProRule" id="PRU10141"/>
    </source>
</evidence>
<dbReference type="OrthoDB" id="4062651at2759"/>
<dbReference type="GO" id="GO:0005524">
    <property type="term" value="F:ATP binding"/>
    <property type="evidence" value="ECO:0007669"/>
    <property type="project" value="UniProtKB-UniRule"/>
</dbReference>
<reference evidence="19" key="3">
    <citation type="submission" date="2018-08" db="UniProtKB">
        <authorList>
            <consortium name="EnsemblPlants"/>
        </authorList>
    </citation>
    <scope>IDENTIFICATION</scope>
    <source>
        <strain evidence="19">cv. Bd21</strain>
    </source>
</reference>
<dbReference type="Proteomes" id="UP000008810">
    <property type="component" value="Chromosome 3"/>
</dbReference>
<dbReference type="InterPro" id="IPR017441">
    <property type="entry name" value="Protein_kinase_ATP_BS"/>
</dbReference>
<dbReference type="PROSITE" id="PS00108">
    <property type="entry name" value="PROTEIN_KINASE_ST"/>
    <property type="match status" value="1"/>
</dbReference>
<dbReference type="InterPro" id="IPR001245">
    <property type="entry name" value="Ser-Thr/Tyr_kinase_cat_dom"/>
</dbReference>
<evidence type="ECO:0000256" key="10">
    <source>
        <dbReference type="ARBA" id="ARBA00023136"/>
    </source>
</evidence>
<proteinExistence type="predicted"/>
<keyword evidence="3" id="KW-0808">Transferase</keyword>
<evidence type="ECO:0000256" key="12">
    <source>
        <dbReference type="ARBA" id="ARBA00023180"/>
    </source>
</evidence>
<accession>A0A0Q3HZ94</accession>
<evidence type="ECO:0000256" key="15">
    <source>
        <dbReference type="SAM" id="Phobius"/>
    </source>
</evidence>
<dbReference type="ExpressionAtlas" id="A0A0Q3HZ94">
    <property type="expression patterns" value="baseline"/>
</dbReference>
<keyword evidence="12" id="KW-0325">Glycoprotein</keyword>
<dbReference type="FunFam" id="1.10.510.10:FF:000084">
    <property type="entry name" value="Wall-associated receptor kinase 2"/>
    <property type="match status" value="1"/>
</dbReference>
<evidence type="ECO:0000313" key="20">
    <source>
        <dbReference type="Proteomes" id="UP000008810"/>
    </source>
</evidence>
<dbReference type="PROSITE" id="PS00107">
    <property type="entry name" value="PROTEIN_KINASE_ATP"/>
    <property type="match status" value="1"/>
</dbReference>
<evidence type="ECO:0000256" key="3">
    <source>
        <dbReference type="ARBA" id="ARBA00022679"/>
    </source>
</evidence>
<organism evidence="18">
    <name type="scientific">Brachypodium distachyon</name>
    <name type="common">Purple false brome</name>
    <name type="synonym">Trachynia distachya</name>
    <dbReference type="NCBI Taxonomy" id="15368"/>
    <lineage>
        <taxon>Eukaryota</taxon>
        <taxon>Viridiplantae</taxon>
        <taxon>Streptophyta</taxon>
        <taxon>Embryophyta</taxon>
        <taxon>Tracheophyta</taxon>
        <taxon>Spermatophyta</taxon>
        <taxon>Magnoliopsida</taxon>
        <taxon>Liliopsida</taxon>
        <taxon>Poales</taxon>
        <taxon>Poaceae</taxon>
        <taxon>BOP clade</taxon>
        <taxon>Pooideae</taxon>
        <taxon>Stipodae</taxon>
        <taxon>Brachypodieae</taxon>
        <taxon>Brachypodium</taxon>
    </lineage>
</organism>
<dbReference type="GO" id="GO:0007166">
    <property type="term" value="P:cell surface receptor signaling pathway"/>
    <property type="evidence" value="ECO:0000318"/>
    <property type="project" value="GO_Central"/>
</dbReference>
<dbReference type="PROSITE" id="PS50011">
    <property type="entry name" value="PROTEIN_KINASE_DOM"/>
    <property type="match status" value="1"/>
</dbReference>
<dbReference type="EnsemblPlants" id="KQJ98882">
    <property type="protein sequence ID" value="KQJ98882"/>
    <property type="gene ID" value="BRADI_3g39710v3"/>
</dbReference>
<dbReference type="Pfam" id="PF07714">
    <property type="entry name" value="PK_Tyr_Ser-Thr"/>
    <property type="match status" value="1"/>
</dbReference>
<dbReference type="Pfam" id="PF13947">
    <property type="entry name" value="GUB_WAK_bind"/>
    <property type="match status" value="1"/>
</dbReference>
<reference evidence="18 19" key="1">
    <citation type="journal article" date="2010" name="Nature">
        <title>Genome sequencing and analysis of the model grass Brachypodium distachyon.</title>
        <authorList>
            <consortium name="International Brachypodium Initiative"/>
        </authorList>
    </citation>
    <scope>NUCLEOTIDE SEQUENCE [LARGE SCALE GENOMIC DNA]</scope>
    <source>
        <strain evidence="18">Bd21</strain>
        <strain evidence="19">cv. Bd21</strain>
    </source>
</reference>
<evidence type="ECO:0000313" key="18">
    <source>
        <dbReference type="EMBL" id="KQJ98882.1"/>
    </source>
</evidence>
<dbReference type="AlphaFoldDB" id="A0A0Q3HZ94"/>
<dbReference type="SMART" id="SM00220">
    <property type="entry name" value="S_TKc"/>
    <property type="match status" value="1"/>
</dbReference>
<feature type="chain" id="PRO_5044545978" description="Protein kinase domain-containing protein" evidence="16">
    <location>
        <begin position="25"/>
        <end position="731"/>
    </location>
</feature>
<dbReference type="GO" id="GO:0030247">
    <property type="term" value="F:polysaccharide binding"/>
    <property type="evidence" value="ECO:0007669"/>
    <property type="project" value="InterPro"/>
</dbReference>
<dbReference type="InterPro" id="IPR045274">
    <property type="entry name" value="WAK-like"/>
</dbReference>